<organism evidence="1 2">
    <name type="scientific">Anabaena lutea FACHB-196</name>
    <dbReference type="NCBI Taxonomy" id="2692881"/>
    <lineage>
        <taxon>Bacteria</taxon>
        <taxon>Bacillati</taxon>
        <taxon>Cyanobacteriota</taxon>
        <taxon>Cyanophyceae</taxon>
        <taxon>Nostocales</taxon>
        <taxon>Nostocaceae</taxon>
        <taxon>Anabaena</taxon>
    </lineage>
</organism>
<name>A0ABR8FIC8_9NOST</name>
<accession>A0ABR8FIC8</accession>
<protein>
    <submittedName>
        <fullName evidence="1">Uncharacterized protein</fullName>
    </submittedName>
</protein>
<evidence type="ECO:0000313" key="1">
    <source>
        <dbReference type="EMBL" id="MBD2569863.1"/>
    </source>
</evidence>
<dbReference type="Proteomes" id="UP000640531">
    <property type="component" value="Unassembled WGS sequence"/>
</dbReference>
<sequence>MVVDEKLLEKYREAFLEFFTNLSKVSEQKIDLDKFLAKMSDHEFATLNDKFNGKPCNDTEFNSSVAKIFENLMNEFTQDSCL</sequence>
<keyword evidence="2" id="KW-1185">Reference proteome</keyword>
<proteinExistence type="predicted"/>
<dbReference type="RefSeq" id="WP_190717052.1">
    <property type="nucleotide sequence ID" value="NZ_JACJST010000018.1"/>
</dbReference>
<evidence type="ECO:0000313" key="2">
    <source>
        <dbReference type="Proteomes" id="UP000640531"/>
    </source>
</evidence>
<reference evidence="1 2" key="1">
    <citation type="journal article" date="2020" name="ISME J.">
        <title>Comparative genomics reveals insights into cyanobacterial evolution and habitat adaptation.</title>
        <authorList>
            <person name="Chen M.Y."/>
            <person name="Teng W.K."/>
            <person name="Zhao L."/>
            <person name="Hu C.X."/>
            <person name="Zhou Y.K."/>
            <person name="Han B.P."/>
            <person name="Song L.R."/>
            <person name="Shu W.S."/>
        </authorList>
    </citation>
    <scope>NUCLEOTIDE SEQUENCE [LARGE SCALE GENOMIC DNA]</scope>
    <source>
        <strain evidence="1 2">FACHB-196</strain>
    </source>
</reference>
<dbReference type="EMBL" id="JACJST010000018">
    <property type="protein sequence ID" value="MBD2569863.1"/>
    <property type="molecule type" value="Genomic_DNA"/>
</dbReference>
<comment type="caution">
    <text evidence="1">The sequence shown here is derived from an EMBL/GenBank/DDBJ whole genome shotgun (WGS) entry which is preliminary data.</text>
</comment>
<gene>
    <name evidence="1" type="ORF">H6G59_18570</name>
</gene>